<dbReference type="RefSeq" id="WP_353944041.1">
    <property type="nucleotide sequence ID" value="NZ_CP159534.1"/>
</dbReference>
<dbReference type="KEGG" id="stac:ABII15_22055"/>
<evidence type="ECO:0008006" key="2">
    <source>
        <dbReference type="Google" id="ProtNLM"/>
    </source>
</evidence>
<accession>A0AAU8IXI5</accession>
<dbReference type="AlphaFoldDB" id="A0AAU8IXI5"/>
<sequence>MHPALALAPALVLLLPPGGTAPAEADLAHHGSVRLAGDRVTVALTPENHGPTDVPDTTLRLALSAPLTDAQPGLPDACLRTGPRTVDCRTGALPAAALGTPLTVDVRLAARPTEVTVRLDTVWTGGPVDHNPDNNRHQVLVLDTGDTYYF</sequence>
<name>A0AAU8IXI5_9ACTN</name>
<organism evidence="1">
    <name type="scientific">Streptomyces tabacisoli</name>
    <dbReference type="NCBI Taxonomy" id="3156398"/>
    <lineage>
        <taxon>Bacteria</taxon>
        <taxon>Bacillati</taxon>
        <taxon>Actinomycetota</taxon>
        <taxon>Actinomycetes</taxon>
        <taxon>Kitasatosporales</taxon>
        <taxon>Streptomycetaceae</taxon>
        <taxon>Streptomyces</taxon>
    </lineage>
</organism>
<protein>
    <recommendedName>
        <fullName evidence="2">DUF11 domain-containing protein</fullName>
    </recommendedName>
</protein>
<gene>
    <name evidence="1" type="ORF">ABII15_22055</name>
</gene>
<proteinExistence type="predicted"/>
<evidence type="ECO:0000313" key="1">
    <source>
        <dbReference type="EMBL" id="XCJ72478.1"/>
    </source>
</evidence>
<reference evidence="1" key="1">
    <citation type="submission" date="2024-06" db="EMBL/GenBank/DDBJ databases">
        <title>Streptomyces sp. strain HUAS MG91 genome sequences.</title>
        <authorList>
            <person name="Mo P."/>
        </authorList>
    </citation>
    <scope>NUCLEOTIDE SEQUENCE</scope>
    <source>
        <strain evidence="1">HUAS MG91</strain>
    </source>
</reference>
<dbReference type="EMBL" id="CP159534">
    <property type="protein sequence ID" value="XCJ72478.1"/>
    <property type="molecule type" value="Genomic_DNA"/>
</dbReference>